<dbReference type="Proteomes" id="UP000467305">
    <property type="component" value="Unassembled WGS sequence"/>
</dbReference>
<dbReference type="InterPro" id="IPR023214">
    <property type="entry name" value="HAD_sf"/>
</dbReference>
<dbReference type="EMBL" id="WAAU01000031">
    <property type="protein sequence ID" value="KAB1153609.1"/>
    <property type="molecule type" value="Genomic_DNA"/>
</dbReference>
<dbReference type="Gene3D" id="3.40.50.1000">
    <property type="entry name" value="HAD superfamily/HAD-like"/>
    <property type="match status" value="1"/>
</dbReference>
<dbReference type="NCBIfam" id="TIGR01549">
    <property type="entry name" value="HAD-SF-IA-v1"/>
    <property type="match status" value="1"/>
</dbReference>
<name>A0A7J5A8Z6_9FLAO</name>
<protein>
    <submittedName>
        <fullName evidence="5">HAD family hydrolase</fullName>
    </submittedName>
</protein>
<evidence type="ECO:0000256" key="4">
    <source>
        <dbReference type="ARBA" id="ARBA00022842"/>
    </source>
</evidence>
<dbReference type="GO" id="GO:0046872">
    <property type="term" value="F:metal ion binding"/>
    <property type="evidence" value="ECO:0007669"/>
    <property type="project" value="UniProtKB-KW"/>
</dbReference>
<proteinExistence type="predicted"/>
<evidence type="ECO:0000256" key="2">
    <source>
        <dbReference type="ARBA" id="ARBA00022723"/>
    </source>
</evidence>
<keyword evidence="2" id="KW-0479">Metal-binding</keyword>
<comment type="cofactor">
    <cofactor evidence="1">
        <name>Mg(2+)</name>
        <dbReference type="ChEBI" id="CHEBI:18420"/>
    </cofactor>
</comment>
<comment type="caution">
    <text evidence="5">The sequence shown here is derived from an EMBL/GenBank/DDBJ whole genome shotgun (WGS) entry which is preliminary data.</text>
</comment>
<dbReference type="Gene3D" id="1.10.150.520">
    <property type="match status" value="1"/>
</dbReference>
<dbReference type="PRINTS" id="PR00413">
    <property type="entry name" value="HADHALOGNASE"/>
</dbReference>
<evidence type="ECO:0000256" key="3">
    <source>
        <dbReference type="ARBA" id="ARBA00022801"/>
    </source>
</evidence>
<dbReference type="InterPro" id="IPR006439">
    <property type="entry name" value="HAD-SF_hydro_IA"/>
</dbReference>
<dbReference type="SUPFAM" id="SSF56784">
    <property type="entry name" value="HAD-like"/>
    <property type="match status" value="1"/>
</dbReference>
<dbReference type="InterPro" id="IPR036412">
    <property type="entry name" value="HAD-like_sf"/>
</dbReference>
<reference evidence="5 6" key="1">
    <citation type="submission" date="2019-09" db="EMBL/GenBank/DDBJ databases">
        <authorList>
            <person name="Cao W.R."/>
        </authorList>
    </citation>
    <scope>NUCLEOTIDE SEQUENCE [LARGE SCALE GENOMIC DNA]</scope>
    <source>
        <strain evidence="6">a4</strain>
    </source>
</reference>
<keyword evidence="3 5" id="KW-0378">Hydrolase</keyword>
<organism evidence="5 6">
    <name type="scientific">Tenacibaculum aiptasiae</name>
    <dbReference type="NCBI Taxonomy" id="426481"/>
    <lineage>
        <taxon>Bacteria</taxon>
        <taxon>Pseudomonadati</taxon>
        <taxon>Bacteroidota</taxon>
        <taxon>Flavobacteriia</taxon>
        <taxon>Flavobacteriales</taxon>
        <taxon>Flavobacteriaceae</taxon>
        <taxon>Tenacibaculum</taxon>
    </lineage>
</organism>
<keyword evidence="4" id="KW-0460">Magnesium</keyword>
<dbReference type="GO" id="GO:0016791">
    <property type="term" value="F:phosphatase activity"/>
    <property type="evidence" value="ECO:0007669"/>
    <property type="project" value="TreeGrafter"/>
</dbReference>
<dbReference type="OrthoDB" id="3669651at2"/>
<evidence type="ECO:0000313" key="6">
    <source>
        <dbReference type="Proteomes" id="UP000467305"/>
    </source>
</evidence>
<keyword evidence="6" id="KW-1185">Reference proteome</keyword>
<dbReference type="Pfam" id="PF00702">
    <property type="entry name" value="Hydrolase"/>
    <property type="match status" value="1"/>
</dbReference>
<evidence type="ECO:0000313" key="5">
    <source>
        <dbReference type="EMBL" id="KAB1153609.1"/>
    </source>
</evidence>
<dbReference type="PANTHER" id="PTHR46470">
    <property type="entry name" value="N-ACYLNEURAMINATE-9-PHOSPHATASE"/>
    <property type="match status" value="1"/>
</dbReference>
<dbReference type="AlphaFoldDB" id="A0A7J5A8Z6"/>
<gene>
    <name evidence="5" type="ORF">F7018_16195</name>
</gene>
<dbReference type="GO" id="GO:0044281">
    <property type="term" value="P:small molecule metabolic process"/>
    <property type="evidence" value="ECO:0007669"/>
    <property type="project" value="UniProtKB-ARBA"/>
</dbReference>
<sequence>MIYSSLLIPLTCSLILYLKLKMNTIKTMVFDLYNTLIEIKKPNHFFLKLFKISKNGFDIDFSSYLKLVMTKDINQLKSVLPIEFNQLYNKNIASLEEELNSVIVYEEVFDVLESLKQNFRIFLISNLASPYKHPFYEYNLDSYFEEMLFSCDIGYLKPDRFIFNEIEKLTNNTPNEILMIGDSFKSDILGAKKMNWNYLKVNRHSSSLKDYEITNLKEIEQHIKI</sequence>
<dbReference type="InterPro" id="IPR051400">
    <property type="entry name" value="HAD-like_hydrolase"/>
</dbReference>
<dbReference type="SFLD" id="SFLDG01129">
    <property type="entry name" value="C1.5:_HAD__Beta-PGM__Phosphata"/>
    <property type="match status" value="1"/>
</dbReference>
<dbReference type="SFLD" id="SFLDS00003">
    <property type="entry name" value="Haloacid_Dehalogenase"/>
    <property type="match status" value="1"/>
</dbReference>
<accession>A0A7J5A8Z6</accession>
<dbReference type="PANTHER" id="PTHR46470:SF2">
    <property type="entry name" value="GLYCERALDEHYDE 3-PHOSPHATE PHOSPHATASE"/>
    <property type="match status" value="1"/>
</dbReference>
<evidence type="ECO:0000256" key="1">
    <source>
        <dbReference type="ARBA" id="ARBA00001946"/>
    </source>
</evidence>